<dbReference type="Pfam" id="PF06585">
    <property type="entry name" value="JHBP"/>
    <property type="match status" value="1"/>
</dbReference>
<dbReference type="RefSeq" id="XP_023934154.2">
    <property type="nucleotide sequence ID" value="XM_024078386.2"/>
</dbReference>
<dbReference type="GeneID" id="112043108"/>
<accession>A0A6J1MG74</accession>
<dbReference type="Proteomes" id="UP001652582">
    <property type="component" value="Chromosome 13"/>
</dbReference>
<evidence type="ECO:0000313" key="3">
    <source>
        <dbReference type="RefSeq" id="XP_023934154.2"/>
    </source>
</evidence>
<dbReference type="InterPro" id="IPR038606">
    <property type="entry name" value="To_sf"/>
</dbReference>
<feature type="signal peptide" evidence="1">
    <location>
        <begin position="1"/>
        <end position="19"/>
    </location>
</feature>
<dbReference type="GO" id="GO:0005615">
    <property type="term" value="C:extracellular space"/>
    <property type="evidence" value="ECO:0007669"/>
    <property type="project" value="TreeGrafter"/>
</dbReference>
<keyword evidence="1" id="KW-0732">Signal</keyword>
<sequence length="248" mass="27998">MKVFMFTFLITTQLSTILGTPPYLPFQHKCWVSDTSCLTSKVQAIMPVISKGNLALGTEQLDPMLIDALNVNTENLQFYMTNVDVKGFKDAVIDIVSIDMISKVVQIVYHANFLVKSQYVTKGSLFGLPIFGEGDVSIKMANVEVEMTMPFDIVTDGYGRDVMDLKGYRYSFNVRDGARYDLTNLYYGDKTSSDTMHGLVNKNWKLITIKYGGYLFDLINPKVFDTIRNYMSSQALCDFVDLSPVLQK</sequence>
<gene>
    <name evidence="3 4" type="primary">LOC112043108</name>
</gene>
<dbReference type="RefSeq" id="XP_023934155.2">
    <property type="nucleotide sequence ID" value="XM_024078387.2"/>
</dbReference>
<dbReference type="PANTHER" id="PTHR11008">
    <property type="entry name" value="PROTEIN TAKEOUT-LIKE PROTEIN"/>
    <property type="match status" value="1"/>
</dbReference>
<dbReference type="OrthoDB" id="8113209at2759"/>
<dbReference type="PANTHER" id="PTHR11008:SF32">
    <property type="entry name" value="CIRCADIAN CLOCK-CONTROLLED PROTEIN DAYWAKE-RELATED"/>
    <property type="match status" value="1"/>
</dbReference>
<dbReference type="InterPro" id="IPR010562">
    <property type="entry name" value="Haemolymph_juvenile_hormone-bd"/>
</dbReference>
<dbReference type="SMART" id="SM00700">
    <property type="entry name" value="JHBP"/>
    <property type="match status" value="1"/>
</dbReference>
<dbReference type="KEGG" id="bany:112043108"/>
<dbReference type="Gene3D" id="3.15.10.30">
    <property type="entry name" value="Haemolymph juvenile hormone binding protein"/>
    <property type="match status" value="1"/>
</dbReference>
<keyword evidence="2" id="KW-1185">Reference proteome</keyword>
<proteinExistence type="predicted"/>
<protein>
    <submittedName>
        <fullName evidence="3 4">Uncharacterized protein LOC112043108</fullName>
    </submittedName>
</protein>
<evidence type="ECO:0000313" key="4">
    <source>
        <dbReference type="RefSeq" id="XP_023934155.2"/>
    </source>
</evidence>
<dbReference type="AlphaFoldDB" id="A0A6J1MG74"/>
<evidence type="ECO:0000313" key="2">
    <source>
        <dbReference type="Proteomes" id="UP001652582"/>
    </source>
</evidence>
<evidence type="ECO:0000256" key="1">
    <source>
        <dbReference type="SAM" id="SignalP"/>
    </source>
</evidence>
<feature type="chain" id="PRO_5044638997" evidence="1">
    <location>
        <begin position="20"/>
        <end position="248"/>
    </location>
</feature>
<name>A0A6J1MG74_BICAN</name>
<organism evidence="2 4">
    <name type="scientific">Bicyclus anynana</name>
    <name type="common">Squinting bush brown butterfly</name>
    <dbReference type="NCBI Taxonomy" id="110368"/>
    <lineage>
        <taxon>Eukaryota</taxon>
        <taxon>Metazoa</taxon>
        <taxon>Ecdysozoa</taxon>
        <taxon>Arthropoda</taxon>
        <taxon>Hexapoda</taxon>
        <taxon>Insecta</taxon>
        <taxon>Pterygota</taxon>
        <taxon>Neoptera</taxon>
        <taxon>Endopterygota</taxon>
        <taxon>Lepidoptera</taxon>
        <taxon>Glossata</taxon>
        <taxon>Ditrysia</taxon>
        <taxon>Papilionoidea</taxon>
        <taxon>Nymphalidae</taxon>
        <taxon>Satyrinae</taxon>
        <taxon>Satyrini</taxon>
        <taxon>Mycalesina</taxon>
        <taxon>Bicyclus</taxon>
    </lineage>
</organism>
<reference evidence="3 4" key="1">
    <citation type="submission" date="2025-05" db="UniProtKB">
        <authorList>
            <consortium name="RefSeq"/>
        </authorList>
    </citation>
    <scope>IDENTIFICATION</scope>
</reference>